<evidence type="ECO:0000313" key="2">
    <source>
        <dbReference type="EMBL" id="SFJ07360.1"/>
    </source>
</evidence>
<dbReference type="RefSeq" id="WP_175517651.1">
    <property type="nucleotide sequence ID" value="NZ_FOQD01000015.1"/>
</dbReference>
<dbReference type="EMBL" id="FOQD01000015">
    <property type="protein sequence ID" value="SFJ07360.1"/>
    <property type="molecule type" value="Genomic_DNA"/>
</dbReference>
<keyword evidence="3" id="KW-1185">Reference proteome</keyword>
<feature type="transmembrane region" description="Helical" evidence="1">
    <location>
        <begin position="206"/>
        <end position="226"/>
    </location>
</feature>
<feature type="transmembrane region" description="Helical" evidence="1">
    <location>
        <begin position="180"/>
        <end position="200"/>
    </location>
</feature>
<proteinExistence type="predicted"/>
<dbReference type="Proteomes" id="UP000199518">
    <property type="component" value="Unassembled WGS sequence"/>
</dbReference>
<evidence type="ECO:0000313" key="3">
    <source>
        <dbReference type="Proteomes" id="UP000199518"/>
    </source>
</evidence>
<reference evidence="3" key="1">
    <citation type="submission" date="2016-10" db="EMBL/GenBank/DDBJ databases">
        <authorList>
            <person name="Varghese N."/>
            <person name="Submissions S."/>
        </authorList>
    </citation>
    <scope>NUCLEOTIDE SEQUENCE [LARGE SCALE GENOMIC DNA]</scope>
    <source>
        <strain evidence="3">DSM 26348</strain>
    </source>
</reference>
<organism evidence="2 3">
    <name type="scientific">Planctomicrobium piriforme</name>
    <dbReference type="NCBI Taxonomy" id="1576369"/>
    <lineage>
        <taxon>Bacteria</taxon>
        <taxon>Pseudomonadati</taxon>
        <taxon>Planctomycetota</taxon>
        <taxon>Planctomycetia</taxon>
        <taxon>Planctomycetales</taxon>
        <taxon>Planctomycetaceae</taxon>
        <taxon>Planctomicrobium</taxon>
    </lineage>
</organism>
<gene>
    <name evidence="2" type="ORF">SAMN05421753_11569</name>
</gene>
<keyword evidence="1" id="KW-1133">Transmembrane helix</keyword>
<feature type="transmembrane region" description="Helical" evidence="1">
    <location>
        <begin position="39"/>
        <end position="60"/>
    </location>
</feature>
<accession>A0A1I3NEK5</accession>
<dbReference type="AlphaFoldDB" id="A0A1I3NEK5"/>
<name>A0A1I3NEK5_9PLAN</name>
<keyword evidence="1" id="KW-0812">Transmembrane</keyword>
<evidence type="ECO:0000256" key="1">
    <source>
        <dbReference type="SAM" id="Phobius"/>
    </source>
</evidence>
<sequence>MSFLAAGIVFAFTAGGVLLGMWLHTVLPPSHKEPESKEVIKIATGLLATLAALVLGLLVASAKSSFDAQETGFQELAANVLVLDRLLSHCGPEADPARAALRKAVESTVDHLWPANGTPATALDNEQISAAGHAAYAAIRDMSPKDDAARAVQSQALAMTTDLARTRWMLSEQHDSQSSIPFLIVLIFWLTVIYCSFGLFAPRNGIALAVLLLCALSSAGAVFLIVDLNQPNGGLIQVSSTPLRYALSQLGK</sequence>
<keyword evidence="1" id="KW-0472">Membrane</keyword>
<evidence type="ECO:0008006" key="4">
    <source>
        <dbReference type="Google" id="ProtNLM"/>
    </source>
</evidence>
<dbReference type="Pfam" id="PF14023">
    <property type="entry name" value="Bestrophin-like"/>
    <property type="match status" value="1"/>
</dbReference>
<protein>
    <recommendedName>
        <fullName evidence="4">DUF4239 domain-containing protein</fullName>
    </recommendedName>
</protein>
<feature type="transmembrane region" description="Helical" evidence="1">
    <location>
        <begin position="7"/>
        <end position="27"/>
    </location>
</feature>
<dbReference type="InterPro" id="IPR025333">
    <property type="entry name" value="DUF4239"/>
</dbReference>